<feature type="compositionally biased region" description="Polar residues" evidence="1">
    <location>
        <begin position="471"/>
        <end position="481"/>
    </location>
</feature>
<feature type="compositionally biased region" description="Basic and acidic residues" evidence="1">
    <location>
        <begin position="447"/>
        <end position="460"/>
    </location>
</feature>
<dbReference type="Pfam" id="PF15253">
    <property type="entry name" value="STIL_N"/>
    <property type="match status" value="1"/>
</dbReference>
<keyword evidence="4" id="KW-1185">Reference proteome</keyword>
<organism evidence="3 4">
    <name type="scientific">Galdieria yellowstonensis</name>
    <dbReference type="NCBI Taxonomy" id="3028027"/>
    <lineage>
        <taxon>Eukaryota</taxon>
        <taxon>Rhodophyta</taxon>
        <taxon>Bangiophyceae</taxon>
        <taxon>Galdieriales</taxon>
        <taxon>Galdieriaceae</taxon>
        <taxon>Galdieria</taxon>
    </lineage>
</organism>
<feature type="compositionally biased region" description="Polar residues" evidence="1">
    <location>
        <begin position="367"/>
        <end position="382"/>
    </location>
</feature>
<protein>
    <recommendedName>
        <fullName evidence="2">STIL N-terminal domain-containing protein</fullName>
    </recommendedName>
</protein>
<feature type="region of interest" description="Disordered" evidence="1">
    <location>
        <begin position="650"/>
        <end position="730"/>
    </location>
</feature>
<feature type="region of interest" description="Disordered" evidence="1">
    <location>
        <begin position="363"/>
        <end position="386"/>
    </location>
</feature>
<sequence>MNFPRVRSILWDATPDVDEANDATIGNFETVFTISGEQLLSSEWVWKTDVTMELVEKLRQRKSECYFLTARETWCETGNWRVFARRLCFEAVSDTPPFLKGNHEACIPLMVNESHVGFPNERKNQTQLFGGLCFCDLLNCFVPKIVVEECDKDVVLCLRIHIPDVQFVFTKISSPRIYNTDFIRQYVKDMQRNKDDGESFSMADCFGFLSMNPVRKLILYKRDDPDILERQPVVGVWLVVKSRVDPAMLWMACYHFLYVQGIYQRVLQNGSFLVLLLYTDNNNNDDSQQKYSVLCCNCEAKLGNKCLSNKPPQKAYSCYFTIPEHTMNSDITAYLGLPVKIYQLSAPMTSSLDRRKASYSFRDTSKSMENNSDASKDCSSTEGGAHDEAKQSTCFTLGTVENRKNAQQEDQTTKAQLQRLHEEMESLKKYFWRLGVAPEYKYQENAPKDGMKKLSREASKPWKNHARRPRSPSQEDISQDTVFAKAEGSTGHIMSPVSSATDGDPKNELFHHPKSSVPPIYARQPPNNPWSSKPGALDRIDVAVQVDWRENRGSFQDYDNAIHTNQPELHSRQVDSLFKVDEQVVTTDLESHEYSHRQLEPSPMLQNNCSYRHKYSTHSSSCSSPYKGCASGAKDYTSSCIEDDNFLSGLKSQGSSHSSRSLQPRRTLVATRRKRGSSKRRQGKSTGPAEELEEDDSDLTVPKIICAGSSDYENYDDDGYSSGTAEHFSR</sequence>
<dbReference type="AlphaFoldDB" id="A0AAV9IL93"/>
<reference evidence="3 4" key="1">
    <citation type="submission" date="2022-07" db="EMBL/GenBank/DDBJ databases">
        <title>Genome-wide signatures of adaptation to extreme environments.</title>
        <authorList>
            <person name="Cho C.H."/>
            <person name="Yoon H.S."/>
        </authorList>
    </citation>
    <scope>NUCLEOTIDE SEQUENCE [LARGE SCALE GENOMIC DNA]</scope>
    <source>
        <strain evidence="3 4">108.79 E11</strain>
    </source>
</reference>
<dbReference type="InterPro" id="IPR057731">
    <property type="entry name" value="STIL_N"/>
</dbReference>
<evidence type="ECO:0000259" key="2">
    <source>
        <dbReference type="Pfam" id="PF15253"/>
    </source>
</evidence>
<comment type="caution">
    <text evidence="3">The sequence shown here is derived from an EMBL/GenBank/DDBJ whole genome shotgun (WGS) entry which is preliminary data.</text>
</comment>
<feature type="compositionally biased region" description="Low complexity" evidence="1">
    <location>
        <begin position="650"/>
        <end position="666"/>
    </location>
</feature>
<evidence type="ECO:0000313" key="3">
    <source>
        <dbReference type="EMBL" id="KAK4528295.1"/>
    </source>
</evidence>
<gene>
    <name evidence="3" type="ORF">GAYE_SCF54G6232</name>
</gene>
<feature type="region of interest" description="Disordered" evidence="1">
    <location>
        <begin position="447"/>
        <end position="535"/>
    </location>
</feature>
<dbReference type="Proteomes" id="UP001300502">
    <property type="component" value="Unassembled WGS sequence"/>
</dbReference>
<name>A0AAV9IL93_9RHOD</name>
<accession>A0AAV9IL93</accession>
<evidence type="ECO:0000313" key="4">
    <source>
        <dbReference type="Proteomes" id="UP001300502"/>
    </source>
</evidence>
<proteinExistence type="predicted"/>
<evidence type="ECO:0000256" key="1">
    <source>
        <dbReference type="SAM" id="MobiDB-lite"/>
    </source>
</evidence>
<dbReference type="EMBL" id="JANCYU010000062">
    <property type="protein sequence ID" value="KAK4528295.1"/>
    <property type="molecule type" value="Genomic_DNA"/>
</dbReference>
<feature type="compositionally biased region" description="Basic residues" evidence="1">
    <location>
        <begin position="671"/>
        <end position="683"/>
    </location>
</feature>
<feature type="domain" description="STIL N-terminal" evidence="2">
    <location>
        <begin position="206"/>
        <end position="284"/>
    </location>
</feature>